<dbReference type="Pfam" id="PF00622">
    <property type="entry name" value="SPRY"/>
    <property type="match status" value="1"/>
</dbReference>
<dbReference type="InterPro" id="IPR017907">
    <property type="entry name" value="Znf_RING_CS"/>
</dbReference>
<evidence type="ECO:0000256" key="4">
    <source>
        <dbReference type="ARBA" id="ARBA00022771"/>
    </source>
</evidence>
<evidence type="ECO:0000313" key="13">
    <source>
        <dbReference type="Proteomes" id="UP000694421"/>
    </source>
</evidence>
<dbReference type="InterPro" id="IPR001870">
    <property type="entry name" value="B30.2/SPRY"/>
</dbReference>
<evidence type="ECO:0000259" key="9">
    <source>
        <dbReference type="PROSITE" id="PS50089"/>
    </source>
</evidence>
<dbReference type="Ensembl" id="ENSSMRT00000025083.1">
    <property type="protein sequence ID" value="ENSSMRP00000021402.1"/>
    <property type="gene ID" value="ENSSMRG00000016655.1"/>
</dbReference>
<dbReference type="Pfam" id="PF13765">
    <property type="entry name" value="PRY"/>
    <property type="match status" value="1"/>
</dbReference>
<dbReference type="PANTHER" id="PTHR24103">
    <property type="entry name" value="E3 UBIQUITIN-PROTEIN LIGASE TRIM"/>
    <property type="match status" value="1"/>
</dbReference>
<dbReference type="PROSITE" id="PS50188">
    <property type="entry name" value="B302_SPRY"/>
    <property type="match status" value="1"/>
</dbReference>
<dbReference type="SUPFAM" id="SSF57845">
    <property type="entry name" value="B-box zinc-binding domain"/>
    <property type="match status" value="1"/>
</dbReference>
<evidence type="ECO:0000256" key="5">
    <source>
        <dbReference type="ARBA" id="ARBA00022833"/>
    </source>
</evidence>
<dbReference type="InterPro" id="IPR006574">
    <property type="entry name" value="PRY"/>
</dbReference>
<dbReference type="SMART" id="SM00589">
    <property type="entry name" value="PRY"/>
    <property type="match status" value="1"/>
</dbReference>
<evidence type="ECO:0008006" key="14">
    <source>
        <dbReference type="Google" id="ProtNLM"/>
    </source>
</evidence>
<evidence type="ECO:0000256" key="1">
    <source>
        <dbReference type="ARBA" id="ARBA00009651"/>
    </source>
</evidence>
<dbReference type="InterPro" id="IPR003879">
    <property type="entry name" value="Butyrophylin_SPRY"/>
</dbReference>
<protein>
    <recommendedName>
        <fullName evidence="14">Zinc finger protein RFP-like</fullName>
    </recommendedName>
</protein>
<comment type="function">
    <text evidence="6">Neurotoxin that produces dose-dependent hypolocomotion and hyperalgesia in mice. May directly act on the central nervous system, as it is 6500-fold more potent when administered intracerebroventricularly than intraperitoneal.</text>
</comment>
<accession>A0A8D0KDG8</accession>
<keyword evidence="2" id="KW-0800">Toxin</keyword>
<dbReference type="InterPro" id="IPR000315">
    <property type="entry name" value="Znf_B-box"/>
</dbReference>
<dbReference type="OMA" id="QPALKWR"/>
<dbReference type="InterPro" id="IPR043136">
    <property type="entry name" value="B30.2/SPRY_sf"/>
</dbReference>
<dbReference type="SMART" id="SM00336">
    <property type="entry name" value="BBOX"/>
    <property type="match status" value="1"/>
</dbReference>
<dbReference type="Gene3D" id="3.30.40.10">
    <property type="entry name" value="Zinc/RING finger domain, C3HC4 (zinc finger)"/>
    <property type="match status" value="1"/>
</dbReference>
<evidence type="ECO:0000256" key="2">
    <source>
        <dbReference type="ARBA" id="ARBA00022699"/>
    </source>
</evidence>
<dbReference type="Gene3D" id="2.60.120.920">
    <property type="match status" value="1"/>
</dbReference>
<dbReference type="CDD" id="cd19762">
    <property type="entry name" value="Bbox2_TRIM7-like"/>
    <property type="match status" value="1"/>
</dbReference>
<dbReference type="Pfam" id="PF13445">
    <property type="entry name" value="zf-RING_UBOX"/>
    <property type="match status" value="1"/>
</dbReference>
<dbReference type="SUPFAM" id="SSF57850">
    <property type="entry name" value="RING/U-box"/>
    <property type="match status" value="1"/>
</dbReference>
<organism evidence="12 13">
    <name type="scientific">Salvator merianae</name>
    <name type="common">Argentine black and white tegu</name>
    <name type="synonym">Tupinambis merianae</name>
    <dbReference type="NCBI Taxonomy" id="96440"/>
    <lineage>
        <taxon>Eukaryota</taxon>
        <taxon>Metazoa</taxon>
        <taxon>Chordata</taxon>
        <taxon>Craniata</taxon>
        <taxon>Vertebrata</taxon>
        <taxon>Euteleostomi</taxon>
        <taxon>Lepidosauria</taxon>
        <taxon>Squamata</taxon>
        <taxon>Bifurcata</taxon>
        <taxon>Unidentata</taxon>
        <taxon>Episquamata</taxon>
        <taxon>Laterata</taxon>
        <taxon>Teiioidea</taxon>
        <taxon>Teiidae</taxon>
        <taxon>Salvator</taxon>
    </lineage>
</organism>
<feature type="domain" description="RING-type" evidence="9">
    <location>
        <begin position="18"/>
        <end position="60"/>
    </location>
</feature>
<dbReference type="InterPro" id="IPR027370">
    <property type="entry name" value="Znf-RING_euk"/>
</dbReference>
<dbReference type="InterPro" id="IPR013083">
    <property type="entry name" value="Znf_RING/FYVE/PHD"/>
</dbReference>
<comment type="similarity">
    <text evidence="1">Belongs to the ohanin/vespryn family.</text>
</comment>
<dbReference type="InterPro" id="IPR050143">
    <property type="entry name" value="TRIM/RBCC"/>
</dbReference>
<name>A0A8D0KDG8_SALMN</name>
<dbReference type="SUPFAM" id="SSF49899">
    <property type="entry name" value="Concanavalin A-like lectins/glucanases"/>
    <property type="match status" value="1"/>
</dbReference>
<keyword evidence="3" id="KW-0479">Metal-binding</keyword>
<evidence type="ECO:0000259" key="10">
    <source>
        <dbReference type="PROSITE" id="PS50119"/>
    </source>
</evidence>
<dbReference type="SMART" id="SM00184">
    <property type="entry name" value="RING"/>
    <property type="match status" value="1"/>
</dbReference>
<dbReference type="PRINTS" id="PR01407">
    <property type="entry name" value="BUTYPHLNCDUF"/>
</dbReference>
<dbReference type="PROSITE" id="PS50119">
    <property type="entry name" value="ZF_BBOX"/>
    <property type="match status" value="1"/>
</dbReference>
<evidence type="ECO:0000256" key="6">
    <source>
        <dbReference type="ARBA" id="ARBA00034460"/>
    </source>
</evidence>
<dbReference type="InterPro" id="IPR013320">
    <property type="entry name" value="ConA-like_dom_sf"/>
</dbReference>
<feature type="domain" description="B30.2/SPRY" evidence="11">
    <location>
        <begin position="296"/>
        <end position="485"/>
    </location>
</feature>
<reference evidence="12" key="2">
    <citation type="submission" date="2025-09" db="UniProtKB">
        <authorList>
            <consortium name="Ensembl"/>
        </authorList>
    </citation>
    <scope>IDENTIFICATION</scope>
</reference>
<evidence type="ECO:0000256" key="3">
    <source>
        <dbReference type="ARBA" id="ARBA00022723"/>
    </source>
</evidence>
<evidence type="ECO:0000256" key="7">
    <source>
        <dbReference type="PROSITE-ProRule" id="PRU00024"/>
    </source>
</evidence>
<evidence type="ECO:0000313" key="12">
    <source>
        <dbReference type="Ensembl" id="ENSSMRP00000021402.1"/>
    </source>
</evidence>
<dbReference type="AlphaFoldDB" id="A0A8D0KDG8"/>
<dbReference type="PROSITE" id="PS50089">
    <property type="entry name" value="ZF_RING_2"/>
    <property type="match status" value="1"/>
</dbReference>
<feature type="coiled-coil region" evidence="8">
    <location>
        <begin position="222"/>
        <end position="249"/>
    </location>
</feature>
<keyword evidence="2" id="KW-0528">Neurotoxin</keyword>
<feature type="domain" description="B box-type" evidence="10">
    <location>
        <begin position="94"/>
        <end position="135"/>
    </location>
</feature>
<dbReference type="SMART" id="SM00449">
    <property type="entry name" value="SPRY"/>
    <property type="match status" value="1"/>
</dbReference>
<dbReference type="Pfam" id="PF00643">
    <property type="entry name" value="zf-B_box"/>
    <property type="match status" value="1"/>
</dbReference>
<keyword evidence="8" id="KW-0175">Coiled coil</keyword>
<dbReference type="Proteomes" id="UP000694421">
    <property type="component" value="Unplaced"/>
</dbReference>
<dbReference type="InterPro" id="IPR001841">
    <property type="entry name" value="Znf_RING"/>
</dbReference>
<dbReference type="PROSITE" id="PS00518">
    <property type="entry name" value="ZF_RING_1"/>
    <property type="match status" value="1"/>
</dbReference>
<sequence length="485" mass="55712">MAAEEMPFQQDVCEEMTCAVCLDCFKHPVVIPECGHNFCQACLDQCWGKLDSEVSCPQCRLLVQRRMVTPNRPLANLINIANKSRLYGRKRAKELEAVCGKHAEPQKLFCQDDRTLICVVCDRSKEHKKHKVIPLEEASEGYKDEITNCLKTLRHKKEKVLAYQAGTNIETQGLLEQIKADREKTVMTFRQAHQFLEEQEKLLLAQIEEVMEWIEREKESRLITLSEKLQSLESIIQETEEKLQQSTVDLLQDLDSFLNKCQAEKSKSSGKFPGIFPVALKWRTWDFCDTSYFLEGIVKQFQDSFISGLQLQKANVHFNPDSAYLKLRVSRDYKNVIRTQMHQNVTDSPERFDKCPVVLGCEEFTKGRHFWEFSVADEDGWAVGVARKSLERKGELVWGPEGGIWPMGKWKKAYRSSSTAPNAILSLSEEPRKIRVALNYEGGRVAFYDADRGTLICAYSGVSFDREIICPFFYLLGTVYMTMCS</sequence>
<dbReference type="Gene3D" id="3.30.160.60">
    <property type="entry name" value="Classic Zinc Finger"/>
    <property type="match status" value="1"/>
</dbReference>
<dbReference type="GO" id="GO:0008270">
    <property type="term" value="F:zinc ion binding"/>
    <property type="evidence" value="ECO:0007669"/>
    <property type="project" value="UniProtKB-KW"/>
</dbReference>
<keyword evidence="5" id="KW-0862">Zinc</keyword>
<dbReference type="FunFam" id="2.60.120.920:FF:000004">
    <property type="entry name" value="Butyrophilin subfamily 1 member A1"/>
    <property type="match status" value="1"/>
</dbReference>
<reference evidence="12" key="1">
    <citation type="submission" date="2025-08" db="UniProtKB">
        <authorList>
            <consortium name="Ensembl"/>
        </authorList>
    </citation>
    <scope>IDENTIFICATION</scope>
</reference>
<dbReference type="InterPro" id="IPR003877">
    <property type="entry name" value="SPRY_dom"/>
</dbReference>
<dbReference type="GeneTree" id="ENSGT01030000234669"/>
<evidence type="ECO:0000256" key="8">
    <source>
        <dbReference type="SAM" id="Coils"/>
    </source>
</evidence>
<keyword evidence="13" id="KW-1185">Reference proteome</keyword>
<proteinExistence type="inferred from homology"/>
<keyword evidence="4 7" id="KW-0863">Zinc-finger</keyword>
<evidence type="ECO:0000259" key="11">
    <source>
        <dbReference type="PROSITE" id="PS50188"/>
    </source>
</evidence>